<protein>
    <submittedName>
        <fullName evidence="3">Helix-turn-helix domain-containing protein</fullName>
    </submittedName>
</protein>
<dbReference type="InterPro" id="IPR001845">
    <property type="entry name" value="HTH_ArsR_DNA-bd_dom"/>
</dbReference>
<dbReference type="OrthoDB" id="11368at2157"/>
<evidence type="ECO:0000313" key="4">
    <source>
        <dbReference type="Proteomes" id="UP000608662"/>
    </source>
</evidence>
<dbReference type="InterPro" id="IPR056525">
    <property type="entry name" value="HVO_1552_C"/>
</dbReference>
<keyword evidence="1" id="KW-0812">Transmembrane</keyword>
<dbReference type="GO" id="GO:0003700">
    <property type="term" value="F:DNA-binding transcription factor activity"/>
    <property type="evidence" value="ECO:0007669"/>
    <property type="project" value="InterPro"/>
</dbReference>
<dbReference type="InterPro" id="IPR011991">
    <property type="entry name" value="ArsR-like_HTH"/>
</dbReference>
<dbReference type="Proteomes" id="UP000608662">
    <property type="component" value="Unassembled WGS sequence"/>
</dbReference>
<dbReference type="AlphaFoldDB" id="A0A847UH29"/>
<dbReference type="CDD" id="cd00090">
    <property type="entry name" value="HTH_ARSR"/>
    <property type="match status" value="1"/>
</dbReference>
<evidence type="ECO:0000256" key="1">
    <source>
        <dbReference type="SAM" id="Phobius"/>
    </source>
</evidence>
<name>A0A847UH29_9EURY</name>
<dbReference type="InterPro" id="IPR036390">
    <property type="entry name" value="WH_DNA-bd_sf"/>
</dbReference>
<keyword evidence="1" id="KW-1133">Transmembrane helix</keyword>
<comment type="caution">
    <text evidence="3">The sequence shown here is derived from an EMBL/GenBank/DDBJ whole genome shotgun (WGS) entry which is preliminary data.</text>
</comment>
<feature type="transmembrane region" description="Helical" evidence="1">
    <location>
        <begin position="185"/>
        <end position="202"/>
    </location>
</feature>
<evidence type="ECO:0000259" key="2">
    <source>
        <dbReference type="SMART" id="SM00418"/>
    </source>
</evidence>
<proteinExistence type="predicted"/>
<feature type="transmembrane region" description="Helical" evidence="1">
    <location>
        <begin position="122"/>
        <end position="143"/>
    </location>
</feature>
<dbReference type="EMBL" id="WOYG01000001">
    <property type="protein sequence ID" value="NLV11557.1"/>
    <property type="molecule type" value="Genomic_DNA"/>
</dbReference>
<dbReference type="SUPFAM" id="SSF46785">
    <property type="entry name" value="Winged helix' DNA-binding domain"/>
    <property type="match status" value="1"/>
</dbReference>
<reference evidence="3" key="1">
    <citation type="submission" date="2019-12" db="EMBL/GenBank/DDBJ databases">
        <title>Whole-genome sequence of Halomicrobium mukohataei pws1.</title>
        <authorList>
            <person name="Verma D.K."/>
            <person name="Gopal K."/>
            <person name="Prasad E.S."/>
        </authorList>
    </citation>
    <scope>NUCLEOTIDE SEQUENCE</scope>
    <source>
        <strain evidence="3">Pws1</strain>
    </source>
</reference>
<sequence>MSGLIDRIQDRATTTSQRARVLEMTEGDADEVLDALASDTGRATFQALFEEPRTPSEIADRVDTSVQNVHYHLSNLEDAELVEPVDTIYSEKGNEMTVYGPASDPLVFVGDDARTPAVRQSVTDVVGGIGVLAAASLFVQWGAERLMRRSVRPPSAVGPASPDTTVAPPDGSIAWVVFEVVEPGVLFFFGALLVATVALLAVRRAPSD</sequence>
<feature type="domain" description="HTH arsR-type" evidence="2">
    <location>
        <begin position="31"/>
        <end position="115"/>
    </location>
</feature>
<dbReference type="Pfam" id="PF24267">
    <property type="entry name" value="HVO_1552_C"/>
    <property type="match status" value="1"/>
</dbReference>
<dbReference type="Gene3D" id="1.10.10.10">
    <property type="entry name" value="Winged helix-like DNA-binding domain superfamily/Winged helix DNA-binding domain"/>
    <property type="match status" value="1"/>
</dbReference>
<keyword evidence="1" id="KW-0472">Membrane</keyword>
<accession>A0A847UH29</accession>
<gene>
    <name evidence="3" type="ORF">GOC74_16640</name>
</gene>
<dbReference type="Pfam" id="PF12840">
    <property type="entry name" value="HTH_20"/>
    <property type="match status" value="1"/>
</dbReference>
<dbReference type="RefSeq" id="WP_170095214.1">
    <property type="nucleotide sequence ID" value="NZ_WOYG01000001.1"/>
</dbReference>
<dbReference type="InterPro" id="IPR036388">
    <property type="entry name" value="WH-like_DNA-bd_sf"/>
</dbReference>
<dbReference type="SMART" id="SM00418">
    <property type="entry name" value="HTH_ARSR"/>
    <property type="match status" value="1"/>
</dbReference>
<evidence type="ECO:0000313" key="3">
    <source>
        <dbReference type="EMBL" id="NLV11557.1"/>
    </source>
</evidence>
<organism evidence="3 4">
    <name type="scientific">Halomicrobium mukohataei</name>
    <dbReference type="NCBI Taxonomy" id="57705"/>
    <lineage>
        <taxon>Archaea</taxon>
        <taxon>Methanobacteriati</taxon>
        <taxon>Methanobacteriota</taxon>
        <taxon>Stenosarchaea group</taxon>
        <taxon>Halobacteria</taxon>
        <taxon>Halobacteriales</taxon>
        <taxon>Haloarculaceae</taxon>
        <taxon>Halomicrobium</taxon>
    </lineage>
</organism>